<dbReference type="EMBL" id="BMUE01000010">
    <property type="protein sequence ID" value="GGW63119.1"/>
    <property type="molecule type" value="Genomic_DNA"/>
</dbReference>
<evidence type="ECO:0000313" key="1">
    <source>
        <dbReference type="EMBL" id="GGW63119.1"/>
    </source>
</evidence>
<proteinExistence type="predicted"/>
<reference evidence="1" key="1">
    <citation type="journal article" date="2014" name="Int. J. Syst. Evol. Microbiol.">
        <title>Complete genome sequence of Corynebacterium casei LMG S-19264T (=DSM 44701T), isolated from a smear-ripened cheese.</title>
        <authorList>
            <consortium name="US DOE Joint Genome Institute (JGI-PGF)"/>
            <person name="Walter F."/>
            <person name="Albersmeier A."/>
            <person name="Kalinowski J."/>
            <person name="Ruckert C."/>
        </authorList>
    </citation>
    <scope>NUCLEOTIDE SEQUENCE</scope>
    <source>
        <strain evidence="1">JCM 4490</strain>
    </source>
</reference>
<accession>A0A918MU11</accession>
<reference evidence="1" key="2">
    <citation type="submission" date="2020-09" db="EMBL/GenBank/DDBJ databases">
        <authorList>
            <person name="Sun Q."/>
            <person name="Ohkuma M."/>
        </authorList>
    </citation>
    <scope>NUCLEOTIDE SEQUENCE</scope>
    <source>
        <strain evidence="1">JCM 4490</strain>
    </source>
</reference>
<gene>
    <name evidence="1" type="ORF">GCM10010503_45210</name>
</gene>
<comment type="caution">
    <text evidence="1">The sequence shown here is derived from an EMBL/GenBank/DDBJ whole genome shotgun (WGS) entry which is preliminary data.</text>
</comment>
<dbReference type="AlphaFoldDB" id="A0A918MU11"/>
<keyword evidence="2" id="KW-1185">Reference proteome</keyword>
<protein>
    <submittedName>
        <fullName evidence="1">Uncharacterized protein</fullName>
    </submittedName>
</protein>
<evidence type="ECO:0000313" key="2">
    <source>
        <dbReference type="Proteomes" id="UP000620224"/>
    </source>
</evidence>
<name>A0A918MU11_9ACTN</name>
<dbReference type="Proteomes" id="UP000620224">
    <property type="component" value="Unassembled WGS sequence"/>
</dbReference>
<sequence>MLGGVQVSCFFGEFGIQRVQHMSHLGLDGVGIGLLKTVRSSVATHGWADFGT</sequence>
<organism evidence="1 2">
    <name type="scientific">Streptomyces lucensis JCM 4490</name>
    <dbReference type="NCBI Taxonomy" id="1306176"/>
    <lineage>
        <taxon>Bacteria</taxon>
        <taxon>Bacillati</taxon>
        <taxon>Actinomycetota</taxon>
        <taxon>Actinomycetes</taxon>
        <taxon>Kitasatosporales</taxon>
        <taxon>Streptomycetaceae</taxon>
        <taxon>Streptomyces</taxon>
    </lineage>
</organism>